<dbReference type="Gene3D" id="1.10.3210.10">
    <property type="entry name" value="Hypothetical protein af1432"/>
    <property type="match status" value="1"/>
</dbReference>
<sequence>MELPGRYMLTDIIKSKTKDGKPYLRAIMCDGEGNRRNGIMFESNKLDFDPQNGDIVDAIGMIQQFGGQDQLKISSMTVVKDADPSDFLPKKGIDCDELLQELELLLLEKITDPHLAALVDRFFKDTETIESFKKMPAAKSVHHAYVGGLIEHTLSIVRLSVLVGDYYKNMVNTEHLIMGALFHDLGKVKEMQAGTGLEYTDSGKLLGHLLLGVEMLNRYISDIEGFPEDLKYLISHLIVSHHGLLEYGSPKKPKTPEAFILHHLDDMDAKLNTFFSIFDKEGVEQGWSGYDRLLERQLFKHS</sequence>
<comment type="caution">
    <text evidence="3">The sequence shown here is derived from an EMBL/GenBank/DDBJ whole genome shotgun (WGS) entry which is preliminary data.</text>
</comment>
<dbReference type="EMBL" id="SMGG01000004">
    <property type="protein sequence ID" value="TCK60830.1"/>
    <property type="molecule type" value="Genomic_DNA"/>
</dbReference>
<organism evidence="3 4">
    <name type="scientific">Seleniivibrio woodruffii</name>
    <dbReference type="NCBI Taxonomy" id="1078050"/>
    <lineage>
        <taxon>Bacteria</taxon>
        <taxon>Pseudomonadati</taxon>
        <taxon>Deferribacterota</taxon>
        <taxon>Deferribacteres</taxon>
        <taxon>Deferribacterales</taxon>
        <taxon>Geovibrionaceae</taxon>
        <taxon>Seleniivibrio</taxon>
    </lineage>
</organism>
<dbReference type="Pfam" id="PF01966">
    <property type="entry name" value="HD"/>
    <property type="match status" value="1"/>
</dbReference>
<proteinExistence type="predicted"/>
<reference evidence="3 4" key="1">
    <citation type="submission" date="2019-03" db="EMBL/GenBank/DDBJ databases">
        <title>Genomic Encyclopedia of Type Strains, Phase IV (KMG-IV): sequencing the most valuable type-strain genomes for metagenomic binning, comparative biology and taxonomic classification.</title>
        <authorList>
            <person name="Goeker M."/>
        </authorList>
    </citation>
    <scope>NUCLEOTIDE SEQUENCE [LARGE SCALE GENOMIC DNA]</scope>
    <source>
        <strain evidence="3 4">DSM 24984</strain>
    </source>
</reference>
<accession>A0A4R1K9X3</accession>
<dbReference type="SUPFAM" id="SSF109604">
    <property type="entry name" value="HD-domain/PDEase-like"/>
    <property type="match status" value="1"/>
</dbReference>
<evidence type="ECO:0000313" key="4">
    <source>
        <dbReference type="Proteomes" id="UP000294614"/>
    </source>
</evidence>
<feature type="domain" description="HD" evidence="2">
    <location>
        <begin position="149"/>
        <end position="270"/>
    </location>
</feature>
<dbReference type="SMART" id="SM00471">
    <property type="entry name" value="HDc"/>
    <property type="match status" value="1"/>
</dbReference>
<dbReference type="InterPro" id="IPR006674">
    <property type="entry name" value="HD_domain"/>
</dbReference>
<keyword evidence="4" id="KW-1185">Reference proteome</keyword>
<gene>
    <name evidence="3" type="ORF">C8D98_1709</name>
</gene>
<name>A0A4R1K9X3_9BACT</name>
<protein>
    <submittedName>
        <fullName evidence="3">3'-5' exoribonuclease</fullName>
    </submittedName>
</protein>
<dbReference type="AlphaFoldDB" id="A0A4R1K9X3"/>
<dbReference type="PANTHER" id="PTHR37294:SF1">
    <property type="entry name" value="3'-5' EXORIBONUCLEASE YHAM"/>
    <property type="match status" value="1"/>
</dbReference>
<evidence type="ECO:0000256" key="1">
    <source>
        <dbReference type="ARBA" id="ARBA00022801"/>
    </source>
</evidence>
<dbReference type="PANTHER" id="PTHR37294">
    <property type="entry name" value="3'-5' EXORIBONUCLEASE YHAM"/>
    <property type="match status" value="1"/>
</dbReference>
<dbReference type="PROSITE" id="PS51831">
    <property type="entry name" value="HD"/>
    <property type="match status" value="1"/>
</dbReference>
<dbReference type="InterPro" id="IPR006675">
    <property type="entry name" value="HDIG_dom"/>
</dbReference>
<dbReference type="OrthoDB" id="9778453at2"/>
<dbReference type="GO" id="GO:0016787">
    <property type="term" value="F:hydrolase activity"/>
    <property type="evidence" value="ECO:0007669"/>
    <property type="project" value="UniProtKB-KW"/>
</dbReference>
<dbReference type="InterPro" id="IPR003607">
    <property type="entry name" value="HD/PDEase_dom"/>
</dbReference>
<keyword evidence="1" id="KW-0378">Hydrolase</keyword>
<evidence type="ECO:0000259" key="2">
    <source>
        <dbReference type="PROSITE" id="PS51831"/>
    </source>
</evidence>
<dbReference type="NCBIfam" id="TIGR00277">
    <property type="entry name" value="HDIG"/>
    <property type="match status" value="1"/>
</dbReference>
<dbReference type="RefSeq" id="WP_132873694.1">
    <property type="nucleotide sequence ID" value="NZ_JAJUHT010000001.1"/>
</dbReference>
<dbReference type="CDD" id="cd00077">
    <property type="entry name" value="HDc"/>
    <property type="match status" value="1"/>
</dbReference>
<dbReference type="GO" id="GO:0031125">
    <property type="term" value="P:rRNA 3'-end processing"/>
    <property type="evidence" value="ECO:0007669"/>
    <property type="project" value="TreeGrafter"/>
</dbReference>
<dbReference type="InterPro" id="IPR050798">
    <property type="entry name" value="YhaM_exoribonuc/phosphodiest"/>
</dbReference>
<evidence type="ECO:0000313" key="3">
    <source>
        <dbReference type="EMBL" id="TCK60830.1"/>
    </source>
</evidence>
<dbReference type="Proteomes" id="UP000294614">
    <property type="component" value="Unassembled WGS sequence"/>
</dbReference>